<protein>
    <submittedName>
        <fullName evidence="1">Uncharacterized protein</fullName>
    </submittedName>
</protein>
<sequence>MQSLLARDAGYPENLVGAPDSELLGRSIRTPYAAVLSATAKDDAAEILIVSIGKGEHSEGGFYKKAYVYLCVQLTHDGSAEEPWTVNQDECPPKIVKYLAVPREAALVNLGDINYTSPALEQKG</sequence>
<evidence type="ECO:0000313" key="1">
    <source>
        <dbReference type="EMBL" id="SKA85630.1"/>
    </source>
</evidence>
<organism evidence="1 2">
    <name type="scientific">Agreia bicolorata</name>
    <dbReference type="NCBI Taxonomy" id="110935"/>
    <lineage>
        <taxon>Bacteria</taxon>
        <taxon>Bacillati</taxon>
        <taxon>Actinomycetota</taxon>
        <taxon>Actinomycetes</taxon>
        <taxon>Micrococcales</taxon>
        <taxon>Microbacteriaceae</taxon>
        <taxon>Agreia</taxon>
    </lineage>
</organism>
<gene>
    <name evidence="1" type="ORF">SAMN06295879_0797</name>
</gene>
<dbReference type="Proteomes" id="UP000189735">
    <property type="component" value="Unassembled WGS sequence"/>
</dbReference>
<name>A0A1T4X7J4_9MICO</name>
<reference evidence="2" key="1">
    <citation type="submission" date="2017-02" db="EMBL/GenBank/DDBJ databases">
        <authorList>
            <person name="Varghese N."/>
            <person name="Submissions S."/>
        </authorList>
    </citation>
    <scope>NUCLEOTIDE SEQUENCE [LARGE SCALE GENOMIC DNA]</scope>
    <source>
        <strain evidence="2">VKM Ac-2052</strain>
    </source>
</reference>
<evidence type="ECO:0000313" key="2">
    <source>
        <dbReference type="Proteomes" id="UP000189735"/>
    </source>
</evidence>
<dbReference type="EMBL" id="FUYG01000002">
    <property type="protein sequence ID" value="SKA85630.1"/>
    <property type="molecule type" value="Genomic_DNA"/>
</dbReference>
<accession>A0A1T4X7J4</accession>
<proteinExistence type="predicted"/>
<dbReference type="AlphaFoldDB" id="A0A1T4X7J4"/>